<dbReference type="FunFam" id="3.30.70.120:FF:000003">
    <property type="entry name" value="ATP phosphoribosyltransferase"/>
    <property type="match status" value="1"/>
</dbReference>
<feature type="domain" description="Histidine biosynthesis HisG C-terminal" evidence="15">
    <location>
        <begin position="227"/>
        <end position="299"/>
    </location>
</feature>
<keyword evidence="7" id="KW-0963">Cytoplasm</keyword>
<dbReference type="Gene3D" id="3.40.190.10">
    <property type="entry name" value="Periplasmic binding protein-like II"/>
    <property type="match status" value="2"/>
</dbReference>
<comment type="similarity">
    <text evidence="4">Belongs to the ATP phosphoribosyltransferase family.</text>
</comment>
<evidence type="ECO:0000256" key="3">
    <source>
        <dbReference type="ARBA" id="ARBA00004667"/>
    </source>
</evidence>
<comment type="catalytic activity">
    <reaction evidence="1">
        <text>1-(5-phospho-beta-D-ribosyl)-ATP + diphosphate = 5-phospho-alpha-D-ribose 1-diphosphate + ATP</text>
        <dbReference type="Rhea" id="RHEA:18473"/>
        <dbReference type="ChEBI" id="CHEBI:30616"/>
        <dbReference type="ChEBI" id="CHEBI:33019"/>
        <dbReference type="ChEBI" id="CHEBI:58017"/>
        <dbReference type="ChEBI" id="CHEBI:73183"/>
        <dbReference type="EC" id="2.4.2.17"/>
    </reaction>
</comment>
<evidence type="ECO:0000256" key="13">
    <source>
        <dbReference type="ARBA" id="ARBA00023102"/>
    </source>
</evidence>
<evidence type="ECO:0000256" key="12">
    <source>
        <dbReference type="ARBA" id="ARBA00022840"/>
    </source>
</evidence>
<dbReference type="NCBIfam" id="TIGR00070">
    <property type="entry name" value="hisG"/>
    <property type="match status" value="1"/>
</dbReference>
<reference evidence="16 17" key="1">
    <citation type="journal article" date="2018" name="Mol. Biol. Evol.">
        <title>Broad Genomic Sampling Reveals a Smut Pathogenic Ancestry of the Fungal Clade Ustilaginomycotina.</title>
        <authorList>
            <person name="Kijpornyongpan T."/>
            <person name="Mondo S.J."/>
            <person name="Barry K."/>
            <person name="Sandor L."/>
            <person name="Lee J."/>
            <person name="Lipzen A."/>
            <person name="Pangilinan J."/>
            <person name="LaButti K."/>
            <person name="Hainaut M."/>
            <person name="Henrissat B."/>
            <person name="Grigoriev I.V."/>
            <person name="Spatafora J.W."/>
            <person name="Aime M.C."/>
        </authorList>
    </citation>
    <scope>NUCLEOTIDE SEQUENCE [LARGE SCALE GENOMIC DNA]</scope>
    <source>
        <strain evidence="16 17">MCA 4186</strain>
    </source>
</reference>
<dbReference type="InterPro" id="IPR013115">
    <property type="entry name" value="HisG_C"/>
</dbReference>
<dbReference type="SUPFAM" id="SSF54913">
    <property type="entry name" value="GlnB-like"/>
    <property type="match status" value="1"/>
</dbReference>
<evidence type="ECO:0000256" key="8">
    <source>
        <dbReference type="ARBA" id="ARBA00022605"/>
    </source>
</evidence>
<keyword evidence="13" id="KW-0368">Histidine biosynthesis</keyword>
<organism evidence="16 17">
    <name type="scientific">Tilletiopsis washingtonensis</name>
    <dbReference type="NCBI Taxonomy" id="58919"/>
    <lineage>
        <taxon>Eukaryota</taxon>
        <taxon>Fungi</taxon>
        <taxon>Dikarya</taxon>
        <taxon>Basidiomycota</taxon>
        <taxon>Ustilaginomycotina</taxon>
        <taxon>Exobasidiomycetes</taxon>
        <taxon>Entylomatales</taxon>
        <taxon>Entylomatales incertae sedis</taxon>
        <taxon>Tilletiopsis</taxon>
    </lineage>
</organism>
<feature type="domain" description="ATP phosphoribosyltransferase catalytic" evidence="14">
    <location>
        <begin position="62"/>
        <end position="217"/>
    </location>
</feature>
<evidence type="ECO:0000256" key="9">
    <source>
        <dbReference type="ARBA" id="ARBA00022676"/>
    </source>
</evidence>
<dbReference type="GO" id="GO:0005737">
    <property type="term" value="C:cytoplasm"/>
    <property type="evidence" value="ECO:0007669"/>
    <property type="project" value="UniProtKB-SubCell"/>
</dbReference>
<dbReference type="InterPro" id="IPR011322">
    <property type="entry name" value="N-reg_PII-like_a/b"/>
</dbReference>
<dbReference type="InterPro" id="IPR013820">
    <property type="entry name" value="ATP_PRibTrfase_cat"/>
</dbReference>
<comment type="subcellular location">
    <subcellularLocation>
        <location evidence="2">Cytoplasm</location>
    </subcellularLocation>
</comment>
<dbReference type="HAMAP" id="MF_00079">
    <property type="entry name" value="HisG_Long"/>
    <property type="match status" value="1"/>
</dbReference>
<dbReference type="UniPathway" id="UPA00031">
    <property type="reaction ID" value="UER00006"/>
</dbReference>
<keyword evidence="12" id="KW-0067">ATP-binding</keyword>
<evidence type="ECO:0000256" key="7">
    <source>
        <dbReference type="ARBA" id="ARBA00022490"/>
    </source>
</evidence>
<evidence type="ECO:0000256" key="6">
    <source>
        <dbReference type="ARBA" id="ARBA00020998"/>
    </source>
</evidence>
<dbReference type="STRING" id="58919.A0A316YZ32"/>
<dbReference type="PROSITE" id="PS01316">
    <property type="entry name" value="ATP_P_PHORIBOSYLTR"/>
    <property type="match status" value="1"/>
</dbReference>
<protein>
    <recommendedName>
        <fullName evidence="6">ATP phosphoribosyltransferase</fullName>
        <ecNumber evidence="5">2.4.2.17</ecNumber>
    </recommendedName>
</protein>
<dbReference type="InterPro" id="IPR020621">
    <property type="entry name" value="ATP-PRT_HisG_long"/>
</dbReference>
<dbReference type="AlphaFoldDB" id="A0A316YZ32"/>
<dbReference type="GeneID" id="37271193"/>
<sequence length="302" mass="32610">MSTLLSPETLAGKMLFAIPKKGRLYEKCLELLAGADIQFKRAHRLDVALVQNHPMALVFLPAADIPRFVAEGNVDLGITGQDMVAEAGLSSELTEELELGFGKCALQVQVPESSSFKEPKDLVGKKVATSFDRLAGEYFSKLQSDEEKKTIIEYVGGSVEAACALGLADGIVDLVESGETMRACGLHPIATLLTSQAVLIRPTTPHERADTALTKLVTSRIRGVIAAARYVLVEYNVQKSTLDKALQITPGRRAPTVSPLDDQGWNAVSVMVLRKEVANVMDSLEEIGACDIFVVQLANCRI</sequence>
<name>A0A316YZ32_9BASI</name>
<dbReference type="PANTHER" id="PTHR21403:SF8">
    <property type="entry name" value="ATP PHOSPHORIBOSYLTRANSFERASE"/>
    <property type="match status" value="1"/>
</dbReference>
<evidence type="ECO:0000256" key="5">
    <source>
        <dbReference type="ARBA" id="ARBA00011946"/>
    </source>
</evidence>
<dbReference type="InterPro" id="IPR015867">
    <property type="entry name" value="N-reg_PII/ATP_PRibTrfase_C"/>
</dbReference>
<dbReference type="GO" id="GO:0003879">
    <property type="term" value="F:ATP phosphoribosyltransferase activity"/>
    <property type="evidence" value="ECO:0007669"/>
    <property type="project" value="UniProtKB-EC"/>
</dbReference>
<dbReference type="GO" id="GO:0000287">
    <property type="term" value="F:magnesium ion binding"/>
    <property type="evidence" value="ECO:0007669"/>
    <property type="project" value="InterPro"/>
</dbReference>
<evidence type="ECO:0000259" key="14">
    <source>
        <dbReference type="Pfam" id="PF01634"/>
    </source>
</evidence>
<proteinExistence type="inferred from homology"/>
<accession>A0A316YZ32</accession>
<keyword evidence="17" id="KW-1185">Reference proteome</keyword>
<evidence type="ECO:0000256" key="2">
    <source>
        <dbReference type="ARBA" id="ARBA00004496"/>
    </source>
</evidence>
<dbReference type="FunFam" id="3.40.190.10:FF:000123">
    <property type="entry name" value="HIS1p ATP phosphoribosyltransferase"/>
    <property type="match status" value="1"/>
</dbReference>
<gene>
    <name evidence="16" type="ORF">FA09DRAFT_332924</name>
</gene>
<dbReference type="Pfam" id="PF08029">
    <property type="entry name" value="HisG_C"/>
    <property type="match status" value="1"/>
</dbReference>
<dbReference type="RefSeq" id="XP_025594740.1">
    <property type="nucleotide sequence ID" value="XM_025743649.1"/>
</dbReference>
<dbReference type="InterPro" id="IPR018198">
    <property type="entry name" value="ATP_PRibTrfase_CS"/>
</dbReference>
<keyword evidence="11" id="KW-0547">Nucleotide-binding</keyword>
<dbReference type="EC" id="2.4.2.17" evidence="5"/>
<dbReference type="EMBL" id="KZ819313">
    <property type="protein sequence ID" value="PWN94461.1"/>
    <property type="molecule type" value="Genomic_DNA"/>
</dbReference>
<keyword evidence="9 16" id="KW-0328">Glycosyltransferase</keyword>
<evidence type="ECO:0000256" key="11">
    <source>
        <dbReference type="ARBA" id="ARBA00022741"/>
    </source>
</evidence>
<dbReference type="Pfam" id="PF01634">
    <property type="entry name" value="HisG"/>
    <property type="match status" value="1"/>
</dbReference>
<comment type="pathway">
    <text evidence="3">Amino-acid biosynthesis; L-histidine biosynthesis; L-histidine from 5-phospho-alpha-D-ribose 1-diphosphate: step 1/9.</text>
</comment>
<dbReference type="Proteomes" id="UP000245946">
    <property type="component" value="Unassembled WGS sequence"/>
</dbReference>
<dbReference type="GO" id="GO:0000105">
    <property type="term" value="P:L-histidine biosynthetic process"/>
    <property type="evidence" value="ECO:0007669"/>
    <property type="project" value="UniProtKB-UniPathway"/>
</dbReference>
<evidence type="ECO:0000259" key="15">
    <source>
        <dbReference type="Pfam" id="PF08029"/>
    </source>
</evidence>
<dbReference type="NCBIfam" id="TIGR03455">
    <property type="entry name" value="HisG_C-term"/>
    <property type="match status" value="1"/>
</dbReference>
<dbReference type="SUPFAM" id="SSF53850">
    <property type="entry name" value="Periplasmic binding protein-like II"/>
    <property type="match status" value="1"/>
</dbReference>
<dbReference type="GO" id="GO:0005524">
    <property type="term" value="F:ATP binding"/>
    <property type="evidence" value="ECO:0007669"/>
    <property type="project" value="UniProtKB-KW"/>
</dbReference>
<evidence type="ECO:0000313" key="16">
    <source>
        <dbReference type="EMBL" id="PWN94461.1"/>
    </source>
</evidence>
<evidence type="ECO:0000256" key="1">
    <source>
        <dbReference type="ARBA" id="ARBA00000915"/>
    </source>
</evidence>
<keyword evidence="10 16" id="KW-0808">Transferase</keyword>
<evidence type="ECO:0000313" key="17">
    <source>
        <dbReference type="Proteomes" id="UP000245946"/>
    </source>
</evidence>
<evidence type="ECO:0000256" key="4">
    <source>
        <dbReference type="ARBA" id="ARBA00009372"/>
    </source>
</evidence>
<keyword evidence="8" id="KW-0028">Amino-acid biosynthesis</keyword>
<dbReference type="PANTHER" id="PTHR21403">
    <property type="entry name" value="ATP PHOSPHORIBOSYLTRANSFERASE ATP-PRTASE"/>
    <property type="match status" value="1"/>
</dbReference>
<dbReference type="InterPro" id="IPR001348">
    <property type="entry name" value="ATP_PRibTrfase_HisG"/>
</dbReference>
<dbReference type="Gene3D" id="3.30.70.120">
    <property type="match status" value="1"/>
</dbReference>
<dbReference type="OrthoDB" id="2574at2759"/>
<evidence type="ECO:0000256" key="10">
    <source>
        <dbReference type="ARBA" id="ARBA00022679"/>
    </source>
</evidence>